<sequence length="680" mass="73168">MMQKKDCRLTYQGDAVLAGLLAKAGSVYTVAEIRSLIAGVLGSAEERDPEAWCVLVAADPSPALVAQLLALRDDIAHDEAPEPIDAGTYARRLAAVRAGCARLGIDGFLVPRADEFQNEYVPAANERLQWLTGFKGSAGNAIVLADRAAIFVDGRYTVQVRAEVDGALYEYRHLITEPPEEWLATALKPGQRFGYDAWLLTPAQVEKLKTGVARAGAELVAVASNPVDAAWERRPAAPLGPVRSHALEFSGKSSADKRREIGEALAAEKRDATVLTMADSLAWLLNIRGADAPHTPLALGLAILDKEGQVDLFIDRRKLVPGVEAHLGNSVAVRPMAEFGPALDALTGKTVQVDPATTAAWVFDRLEQAGATMVRAADPCKLPKALKNPVELEGSRRAHRRDAGAMVHFLAWLSAEAPKGGLTEIAVSDQLEAFRAAGDRFRDLSFPSISAAGPNAALPHYRAAAATERPLEPGTLYLIDSGAQYLDGTTDITRTVAIGEPTAEMKDRYTRVLKGHIGLAMARFPKGTTGGALDVLARLPLWQAGVNFDHGTGHGVGSYLGVHEGPQRIAQFADTQALMPGMIISNEPGYYKEGHYGIRIENLIVVTELDLPGAEREMRGFETITFCPIDRTPIELSLMTADEIAWLDAYHAKTREVVMPQIEDPATRAWLEAATTPLGA</sequence>
<proteinExistence type="inferred from homology"/>
<dbReference type="Pfam" id="PF00557">
    <property type="entry name" value="Peptidase_M24"/>
    <property type="match status" value="1"/>
</dbReference>
<dbReference type="InterPro" id="IPR050422">
    <property type="entry name" value="X-Pro_aminopeptidase_P"/>
</dbReference>
<keyword evidence="3" id="KW-0378">Hydrolase</keyword>
<dbReference type="InterPro" id="IPR033740">
    <property type="entry name" value="Pept_M24B"/>
</dbReference>
<dbReference type="InterPro" id="IPR036005">
    <property type="entry name" value="Creatinase/aminopeptidase-like"/>
</dbReference>
<feature type="domain" description="Peptidase M24 C-terminal" evidence="6">
    <location>
        <begin position="618"/>
        <end position="678"/>
    </location>
</feature>
<accession>A0A8J3E397</accession>
<evidence type="ECO:0000259" key="5">
    <source>
        <dbReference type="Pfam" id="PF01321"/>
    </source>
</evidence>
<dbReference type="AlphaFoldDB" id="A0A8J3E397"/>
<reference evidence="7" key="1">
    <citation type="journal article" date="2014" name="Int. J. Syst. Evol. Microbiol.">
        <title>Complete genome sequence of Corynebacterium casei LMG S-19264T (=DSM 44701T), isolated from a smear-ripened cheese.</title>
        <authorList>
            <consortium name="US DOE Joint Genome Institute (JGI-PGF)"/>
            <person name="Walter F."/>
            <person name="Albersmeier A."/>
            <person name="Kalinowski J."/>
            <person name="Ruckert C."/>
        </authorList>
    </citation>
    <scope>NUCLEOTIDE SEQUENCE</scope>
    <source>
        <strain evidence="7">CGMCC 1.15725</strain>
    </source>
</reference>
<dbReference type="EMBL" id="BMJQ01000005">
    <property type="protein sequence ID" value="GGF17293.1"/>
    <property type="molecule type" value="Genomic_DNA"/>
</dbReference>
<gene>
    <name evidence="7" type="ORF">GCM10011611_23870</name>
</gene>
<dbReference type="InterPro" id="IPR000587">
    <property type="entry name" value="Creatinase_N"/>
</dbReference>
<evidence type="ECO:0000313" key="8">
    <source>
        <dbReference type="Proteomes" id="UP000646365"/>
    </source>
</evidence>
<dbReference type="PANTHER" id="PTHR43763">
    <property type="entry name" value="XAA-PRO AMINOPEPTIDASE 1"/>
    <property type="match status" value="1"/>
</dbReference>
<dbReference type="Pfam" id="PF16188">
    <property type="entry name" value="Peptidase_M24_C"/>
    <property type="match status" value="1"/>
</dbReference>
<organism evidence="7 8">
    <name type="scientific">Aliidongia dinghuensis</name>
    <dbReference type="NCBI Taxonomy" id="1867774"/>
    <lineage>
        <taxon>Bacteria</taxon>
        <taxon>Pseudomonadati</taxon>
        <taxon>Pseudomonadota</taxon>
        <taxon>Alphaproteobacteria</taxon>
        <taxon>Rhodospirillales</taxon>
        <taxon>Dongiaceae</taxon>
        <taxon>Aliidongia</taxon>
    </lineage>
</organism>
<dbReference type="Pfam" id="PF16189">
    <property type="entry name" value="Creatinase_N_2"/>
    <property type="match status" value="1"/>
</dbReference>
<keyword evidence="7" id="KW-0645">Protease</keyword>
<dbReference type="GO" id="GO:0005737">
    <property type="term" value="C:cytoplasm"/>
    <property type="evidence" value="ECO:0007669"/>
    <property type="project" value="UniProtKB-ARBA"/>
</dbReference>
<dbReference type="CDD" id="cd01085">
    <property type="entry name" value="APP"/>
    <property type="match status" value="1"/>
</dbReference>
<dbReference type="SUPFAM" id="SSF55920">
    <property type="entry name" value="Creatinase/aminopeptidase"/>
    <property type="match status" value="1"/>
</dbReference>
<dbReference type="PANTHER" id="PTHR43763:SF6">
    <property type="entry name" value="XAA-PRO AMINOPEPTIDASE 1"/>
    <property type="match status" value="1"/>
</dbReference>
<evidence type="ECO:0000256" key="3">
    <source>
        <dbReference type="ARBA" id="ARBA00022801"/>
    </source>
</evidence>
<keyword evidence="2" id="KW-0479">Metal-binding</keyword>
<name>A0A8J3E397_9PROT</name>
<keyword evidence="8" id="KW-1185">Reference proteome</keyword>
<evidence type="ECO:0000259" key="6">
    <source>
        <dbReference type="Pfam" id="PF16188"/>
    </source>
</evidence>
<comment type="caution">
    <text evidence="7">The sequence shown here is derived from an EMBL/GenBank/DDBJ whole genome shotgun (WGS) entry which is preliminary data.</text>
</comment>
<dbReference type="GO" id="GO:0070006">
    <property type="term" value="F:metalloaminopeptidase activity"/>
    <property type="evidence" value="ECO:0007669"/>
    <property type="project" value="InterPro"/>
</dbReference>
<dbReference type="GO" id="GO:0046872">
    <property type="term" value="F:metal ion binding"/>
    <property type="evidence" value="ECO:0007669"/>
    <property type="project" value="UniProtKB-KW"/>
</dbReference>
<dbReference type="SUPFAM" id="SSF53092">
    <property type="entry name" value="Creatinase/prolidase N-terminal domain"/>
    <property type="match status" value="1"/>
</dbReference>
<dbReference type="InterPro" id="IPR032416">
    <property type="entry name" value="Peptidase_M24_C"/>
</dbReference>
<keyword evidence="7" id="KW-0031">Aminopeptidase</keyword>
<feature type="domain" description="Creatinase N-terminal" evidence="5">
    <location>
        <begin position="92"/>
        <end position="222"/>
    </location>
</feature>
<protein>
    <submittedName>
        <fullName evidence="7">Xaa-Pro aminopeptidase</fullName>
    </submittedName>
</protein>
<dbReference type="Pfam" id="PF01321">
    <property type="entry name" value="Creatinase_N"/>
    <property type="match status" value="1"/>
</dbReference>
<reference evidence="7" key="2">
    <citation type="submission" date="2020-09" db="EMBL/GenBank/DDBJ databases">
        <authorList>
            <person name="Sun Q."/>
            <person name="Zhou Y."/>
        </authorList>
    </citation>
    <scope>NUCLEOTIDE SEQUENCE</scope>
    <source>
        <strain evidence="7">CGMCC 1.15725</strain>
    </source>
</reference>
<dbReference type="Proteomes" id="UP000646365">
    <property type="component" value="Unassembled WGS sequence"/>
</dbReference>
<dbReference type="Gene3D" id="3.90.230.10">
    <property type="entry name" value="Creatinase/methionine aminopeptidase superfamily"/>
    <property type="match status" value="1"/>
</dbReference>
<evidence type="ECO:0000259" key="4">
    <source>
        <dbReference type="Pfam" id="PF00557"/>
    </source>
</evidence>
<evidence type="ECO:0000256" key="1">
    <source>
        <dbReference type="ARBA" id="ARBA00008766"/>
    </source>
</evidence>
<comment type="similarity">
    <text evidence="1">Belongs to the peptidase M24B family.</text>
</comment>
<dbReference type="InterPro" id="IPR029149">
    <property type="entry name" value="Creatin/AminoP/Spt16_N"/>
</dbReference>
<dbReference type="Gene3D" id="3.40.350.10">
    <property type="entry name" value="Creatinase/prolidase N-terminal domain"/>
    <property type="match status" value="2"/>
</dbReference>
<evidence type="ECO:0000313" key="7">
    <source>
        <dbReference type="EMBL" id="GGF17293.1"/>
    </source>
</evidence>
<dbReference type="InterPro" id="IPR000994">
    <property type="entry name" value="Pept_M24"/>
</dbReference>
<feature type="domain" description="Peptidase M24" evidence="4">
    <location>
        <begin position="395"/>
        <end position="608"/>
    </location>
</feature>
<evidence type="ECO:0000256" key="2">
    <source>
        <dbReference type="ARBA" id="ARBA00022723"/>
    </source>
</evidence>
<dbReference type="FunFam" id="3.90.230.10:FF:000009">
    <property type="entry name" value="xaa-Pro aminopeptidase 2"/>
    <property type="match status" value="1"/>
</dbReference>